<feature type="region of interest" description="Disordered" evidence="2">
    <location>
        <begin position="605"/>
        <end position="629"/>
    </location>
</feature>
<gene>
    <name evidence="5" type="ORF">HS088_TW15G00259</name>
</gene>
<name>A0A7J7CL13_TRIWF</name>
<comment type="caution">
    <text evidence="5">The sequence shown here is derived from an EMBL/GenBank/DDBJ whole genome shotgun (WGS) entry which is preliminary data.</text>
</comment>
<dbReference type="AlphaFoldDB" id="A0A7J7CL13"/>
<feature type="region of interest" description="Disordered" evidence="2">
    <location>
        <begin position="661"/>
        <end position="686"/>
    </location>
</feature>
<dbReference type="Pfam" id="PF22910">
    <property type="entry name" value="EDR4-like_1st"/>
    <property type="match status" value="1"/>
</dbReference>
<dbReference type="InterPro" id="IPR021480">
    <property type="entry name" value="Zinc_ribbon_12"/>
</dbReference>
<feature type="compositionally biased region" description="Basic and acidic residues" evidence="2">
    <location>
        <begin position="222"/>
        <end position="234"/>
    </location>
</feature>
<keyword evidence="1" id="KW-0175">Coiled coil</keyword>
<accession>A0A7J7CL13</accession>
<sequence>MAGDGSKLRLVRCPKCLNLLPEHPDVSVYKCGACGALLRAKKKGPATRSREGHEKWHGLLEKEDHGIVTASETEMETSEIENNRRKERAFRDKNVNLINRSSPRTEDKQVMLDNGRNERDYNTDTGRGFYRSKADKVIGCADKSRQALKHPIDDDDRNVKRSVNFIKEKGVGENSPSMKNSAESLRSRVFVDRWGAERDVHGGCYVNHKGVSGQGKFSARANTDEGPSHIKNREGLYGPNRVREPEQDQAELLRKLDELKDKLSALCNATDKPKDRAPINAKFVPSDAYGGTLTHDGSAKHFAWGNPRHFNNGKGHAPSVNSHDIDMHNSYFPQHAPNGIPGYEDLYRLHMLGTLPNHSTHQYPKRPGHDYLSEQHMNISRDHGPSHPQKTMYHQPGCSCSFCYNLNWQAPSQIPLVDLGHRRLHENPINSNFYHHATHASHFVMGTQNYSPQASHPLLHSHDQLQHTGWPSDIESDVDGFGRMHLRKETVAPTRRQLCYPILGGAPFITCCSCFELLKLPHIFKAREKSRQRLRCGACSTVNFLKVKDNKLIILVSTENDHLTANADNGSNEVSGEGVLSSLGCVDTNDKNSFATDYDLHSTGVKDNVMSEEQKSRDSNKRHGGTSSCSISYEKEESCSISYEKEESLDNIIVHGDVSSEVPAEDDAFPSKKYSHSAENFSNPSPELALSRYGEGKLSKQTNQENLILNKSESGQKFVEAVSLVTEAVSFNEDLNTSVSQESMAASVEEDRARINKGNKSFLKGLIKKSFRDFSRANQNMKTIKVNVWINGQPIPDLVVKKAEILAGPIQPGDYWYDSRSGFWGVTGQPCLGIIPSFIEEFEYPMARNCANGNTSIFVNGRELHQQDLDLLAHRGLPTTRDKFYIIEISGRVLDEDSGEEIAGLGQLAPTIIKLKRGFGMRVPEVLV</sequence>
<dbReference type="Proteomes" id="UP000593562">
    <property type="component" value="Unassembled WGS sequence"/>
</dbReference>
<evidence type="ECO:0000313" key="5">
    <source>
        <dbReference type="EMBL" id="KAF5734767.1"/>
    </source>
</evidence>
<dbReference type="EMBL" id="JAAARO010000015">
    <property type="protein sequence ID" value="KAF5734767.1"/>
    <property type="molecule type" value="Genomic_DNA"/>
</dbReference>
<evidence type="ECO:0008006" key="7">
    <source>
        <dbReference type="Google" id="ProtNLM"/>
    </source>
</evidence>
<dbReference type="PANTHER" id="PTHR31105:SF42">
    <property type="entry name" value="OS02G0258300 PROTEIN"/>
    <property type="match status" value="1"/>
</dbReference>
<feature type="domain" description="Probable zinc-ribbon" evidence="3">
    <location>
        <begin position="503"/>
        <end position="546"/>
    </location>
</feature>
<feature type="coiled-coil region" evidence="1">
    <location>
        <begin position="242"/>
        <end position="269"/>
    </location>
</feature>
<dbReference type="InParanoid" id="A0A7J7CL13"/>
<feature type="domain" description="Enhanced disease resistance 4-like N-terminal" evidence="4">
    <location>
        <begin position="7"/>
        <end position="40"/>
    </location>
</feature>
<dbReference type="GO" id="GO:1900150">
    <property type="term" value="P:regulation of defense response to fungus"/>
    <property type="evidence" value="ECO:0007669"/>
    <property type="project" value="InterPro"/>
</dbReference>
<proteinExistence type="predicted"/>
<evidence type="ECO:0000259" key="4">
    <source>
        <dbReference type="Pfam" id="PF22910"/>
    </source>
</evidence>
<dbReference type="Pfam" id="PF11331">
    <property type="entry name" value="Zn_ribbon_12"/>
    <property type="match status" value="1"/>
</dbReference>
<dbReference type="OrthoDB" id="2020426at2759"/>
<dbReference type="InterPro" id="IPR055126">
    <property type="entry name" value="EDR4-like_N"/>
</dbReference>
<keyword evidence="6" id="KW-1185">Reference proteome</keyword>
<dbReference type="PANTHER" id="PTHR31105">
    <property type="entry name" value="EXTRA-LARGE G-PROTEIN-LIKE"/>
    <property type="match status" value="1"/>
</dbReference>
<organism evidence="5 6">
    <name type="scientific">Tripterygium wilfordii</name>
    <name type="common">Thunder God vine</name>
    <dbReference type="NCBI Taxonomy" id="458696"/>
    <lineage>
        <taxon>Eukaryota</taxon>
        <taxon>Viridiplantae</taxon>
        <taxon>Streptophyta</taxon>
        <taxon>Embryophyta</taxon>
        <taxon>Tracheophyta</taxon>
        <taxon>Spermatophyta</taxon>
        <taxon>Magnoliopsida</taxon>
        <taxon>eudicotyledons</taxon>
        <taxon>Gunneridae</taxon>
        <taxon>Pentapetalae</taxon>
        <taxon>rosids</taxon>
        <taxon>fabids</taxon>
        <taxon>Celastrales</taxon>
        <taxon>Celastraceae</taxon>
        <taxon>Tripterygium</taxon>
    </lineage>
</organism>
<reference evidence="5 6" key="1">
    <citation type="journal article" date="2020" name="Nat. Commun.">
        <title>Genome of Tripterygium wilfordii and identification of cytochrome P450 involved in triptolide biosynthesis.</title>
        <authorList>
            <person name="Tu L."/>
            <person name="Su P."/>
            <person name="Zhang Z."/>
            <person name="Gao L."/>
            <person name="Wang J."/>
            <person name="Hu T."/>
            <person name="Zhou J."/>
            <person name="Zhang Y."/>
            <person name="Zhao Y."/>
            <person name="Liu Y."/>
            <person name="Song Y."/>
            <person name="Tong Y."/>
            <person name="Lu Y."/>
            <person name="Yang J."/>
            <person name="Xu C."/>
            <person name="Jia M."/>
            <person name="Peters R.J."/>
            <person name="Huang L."/>
            <person name="Gao W."/>
        </authorList>
    </citation>
    <scope>NUCLEOTIDE SEQUENCE [LARGE SCALE GENOMIC DNA]</scope>
    <source>
        <strain evidence="6">cv. XIE 37</strain>
        <tissue evidence="5">Leaf</tissue>
    </source>
</reference>
<protein>
    <recommendedName>
        <fullName evidence="7">Zinc-ribbon domain-containing protein</fullName>
    </recommendedName>
</protein>
<evidence type="ECO:0000259" key="3">
    <source>
        <dbReference type="Pfam" id="PF11331"/>
    </source>
</evidence>
<feature type="region of interest" description="Disordered" evidence="2">
    <location>
        <begin position="214"/>
        <end position="241"/>
    </location>
</feature>
<evidence type="ECO:0000313" key="6">
    <source>
        <dbReference type="Proteomes" id="UP000593562"/>
    </source>
</evidence>
<feature type="compositionally biased region" description="Basic and acidic residues" evidence="2">
    <location>
        <begin position="612"/>
        <end position="621"/>
    </location>
</feature>
<evidence type="ECO:0000256" key="1">
    <source>
        <dbReference type="SAM" id="Coils"/>
    </source>
</evidence>
<dbReference type="InterPro" id="IPR040244">
    <property type="entry name" value="EDR4-like"/>
</dbReference>
<evidence type="ECO:0000256" key="2">
    <source>
        <dbReference type="SAM" id="MobiDB-lite"/>
    </source>
</evidence>